<reference evidence="2" key="2">
    <citation type="submission" date="2012-06" db="EMBL/GenBank/DDBJ databases">
        <authorList>
            <person name="Yu Y."/>
            <person name="Currie J."/>
            <person name="Lomeli R."/>
            <person name="Angelova A."/>
            <person name="Collura K."/>
            <person name="Wissotski M."/>
            <person name="Campos D."/>
            <person name="Kudrna D."/>
            <person name="Golser W."/>
            <person name="Ashely E."/>
            <person name="Descour A."/>
            <person name="Fernandes J."/>
            <person name="Soderlund C."/>
            <person name="Walbot V."/>
        </authorList>
    </citation>
    <scope>NUCLEOTIDE SEQUENCE</scope>
    <source>
        <strain evidence="2">B73</strain>
    </source>
</reference>
<dbReference type="AlphaFoldDB" id="C0PGM8"/>
<reference evidence="2" key="1">
    <citation type="journal article" date="2009" name="PLoS Genet.">
        <title>Sequencing, mapping, and analysis of 27,455 maize full-length cDNAs.</title>
        <authorList>
            <person name="Soderlund C."/>
            <person name="Descour A."/>
            <person name="Kudrna D."/>
            <person name="Bomhoff M."/>
            <person name="Boyd L."/>
            <person name="Currie J."/>
            <person name="Angelova A."/>
            <person name="Collura K."/>
            <person name="Wissotski M."/>
            <person name="Ashley E."/>
            <person name="Morrow D."/>
            <person name="Fernandes J."/>
            <person name="Walbot V."/>
            <person name="Yu Y."/>
        </authorList>
    </citation>
    <scope>NUCLEOTIDE SEQUENCE</scope>
    <source>
        <strain evidence="2">B73</strain>
    </source>
</reference>
<feature type="compositionally biased region" description="Basic residues" evidence="1">
    <location>
        <begin position="399"/>
        <end position="410"/>
    </location>
</feature>
<evidence type="ECO:0000313" key="2">
    <source>
        <dbReference type="EMBL" id="ACN34344.1"/>
    </source>
</evidence>
<dbReference type="EMBL" id="BT067447">
    <property type="protein sequence ID" value="ACN34344.1"/>
    <property type="molecule type" value="mRNA"/>
</dbReference>
<sequence length="415" mass="44455">MYSTFTFVRRMLSVNKDLLLVDLESQRRGDDNRSRRHGVLQRPALPVAVLVLPQREVAGSPHLPPLVPLLGEPPPRLLHPPLRLPGRLPVLVQDRGADLGPDHGGLRGGHALSVLHDGRGQVSDGLPCVVEHGDLAGGDVPERDLAVPEPVHLAQRVVGRGGAEDPAPDAARVAAAEAEEGAAAAAVAERGLEPGLGAGDADVAGPLAARRRQQADHEARAPDGVRLGVARQPQLPRAPHRGLHAGAVEPRRGALAPHQLHLPTRVRRVQRRHGRPVRDLLQEHVEAGGRGDVVRLPEHRVVGREAEDGGPRGGDAPRHHGAHALQAVGAARAPRQHVLAAAVHGLAVQLQLRLGQVERRRQLEVGEVGARADVAEQAEHPLAEVGRAELPREPAGPQRQRRRQHGRARRLRLAL</sequence>
<proteinExistence type="evidence at transcript level"/>
<evidence type="ECO:0000256" key="1">
    <source>
        <dbReference type="SAM" id="MobiDB-lite"/>
    </source>
</evidence>
<organism evidence="2">
    <name type="scientific">Zea mays</name>
    <name type="common">Maize</name>
    <dbReference type="NCBI Taxonomy" id="4577"/>
    <lineage>
        <taxon>Eukaryota</taxon>
        <taxon>Viridiplantae</taxon>
        <taxon>Streptophyta</taxon>
        <taxon>Embryophyta</taxon>
        <taxon>Tracheophyta</taxon>
        <taxon>Spermatophyta</taxon>
        <taxon>Magnoliopsida</taxon>
        <taxon>Liliopsida</taxon>
        <taxon>Poales</taxon>
        <taxon>Poaceae</taxon>
        <taxon>PACMAD clade</taxon>
        <taxon>Panicoideae</taxon>
        <taxon>Andropogonodae</taxon>
        <taxon>Andropogoneae</taxon>
        <taxon>Tripsacinae</taxon>
        <taxon>Zea</taxon>
    </lineage>
</organism>
<accession>C0PGM8</accession>
<protein>
    <submittedName>
        <fullName evidence="2">Uncharacterized protein</fullName>
    </submittedName>
</protein>
<feature type="region of interest" description="Disordered" evidence="1">
    <location>
        <begin position="386"/>
        <end position="410"/>
    </location>
</feature>
<name>C0PGM8_MAIZE</name>